<organism evidence="11 13">
    <name type="scientific">Rotaria magnacalcarata</name>
    <dbReference type="NCBI Taxonomy" id="392030"/>
    <lineage>
        <taxon>Eukaryota</taxon>
        <taxon>Metazoa</taxon>
        <taxon>Spiralia</taxon>
        <taxon>Gnathifera</taxon>
        <taxon>Rotifera</taxon>
        <taxon>Eurotatoria</taxon>
        <taxon>Bdelloidea</taxon>
        <taxon>Philodinida</taxon>
        <taxon>Philodinidae</taxon>
        <taxon>Rotaria</taxon>
    </lineage>
</organism>
<dbReference type="Gene3D" id="2.40.128.20">
    <property type="match status" value="1"/>
</dbReference>
<evidence type="ECO:0000256" key="1">
    <source>
        <dbReference type="ARBA" id="ARBA00004613"/>
    </source>
</evidence>
<reference evidence="11" key="1">
    <citation type="submission" date="2021-02" db="EMBL/GenBank/DDBJ databases">
        <authorList>
            <person name="Nowell W R."/>
        </authorList>
    </citation>
    <scope>NUCLEOTIDE SEQUENCE</scope>
</reference>
<comment type="subcellular location">
    <subcellularLocation>
        <location evidence="1">Secreted</location>
    </subcellularLocation>
</comment>
<evidence type="ECO:0000256" key="5">
    <source>
        <dbReference type="ARBA" id="ARBA00022729"/>
    </source>
</evidence>
<dbReference type="EMBL" id="CAJNOW010003787">
    <property type="protein sequence ID" value="CAF1395197.1"/>
    <property type="molecule type" value="Genomic_DNA"/>
</dbReference>
<evidence type="ECO:0000256" key="3">
    <source>
        <dbReference type="ARBA" id="ARBA00022448"/>
    </source>
</evidence>
<dbReference type="Pfam" id="PF08212">
    <property type="entry name" value="Lipocalin_2"/>
    <property type="match status" value="1"/>
</dbReference>
<gene>
    <name evidence="12" type="ORF">CJN711_LOCUS37272</name>
    <name evidence="11" type="ORF">KQP761_LOCUS9420</name>
</gene>
<dbReference type="GO" id="GO:0006629">
    <property type="term" value="P:lipid metabolic process"/>
    <property type="evidence" value="ECO:0007669"/>
    <property type="project" value="TreeGrafter"/>
</dbReference>
<dbReference type="PROSITE" id="PS00213">
    <property type="entry name" value="LIPOCALIN"/>
    <property type="match status" value="1"/>
</dbReference>
<accession>A0A815KMT5</accession>
<keyword evidence="5 9" id="KW-0732">Signal</keyword>
<proteinExistence type="predicted"/>
<dbReference type="OrthoDB" id="10048091at2759"/>
<dbReference type="SUPFAM" id="SSF50814">
    <property type="entry name" value="Lipocalins"/>
    <property type="match status" value="1"/>
</dbReference>
<feature type="domain" description="Lipocalin/cytosolic fatty-acid binding" evidence="10">
    <location>
        <begin position="33"/>
        <end position="167"/>
    </location>
</feature>
<keyword evidence="8" id="KW-0325">Glycoprotein</keyword>
<protein>
    <recommendedName>
        <fullName evidence="2">Apolipoprotein D</fullName>
    </recommendedName>
</protein>
<dbReference type="GO" id="GO:0008289">
    <property type="term" value="F:lipid binding"/>
    <property type="evidence" value="ECO:0007669"/>
    <property type="project" value="UniProtKB-KW"/>
</dbReference>
<dbReference type="AlphaFoldDB" id="A0A815KMT5"/>
<dbReference type="EMBL" id="CAJNOV010018099">
    <property type="protein sequence ID" value="CAF1616464.1"/>
    <property type="molecule type" value="Genomic_DNA"/>
</dbReference>
<evidence type="ECO:0000256" key="9">
    <source>
        <dbReference type="SAM" id="SignalP"/>
    </source>
</evidence>
<keyword evidence="7" id="KW-1015">Disulfide bond</keyword>
<dbReference type="GO" id="GO:0031409">
    <property type="term" value="F:pigment binding"/>
    <property type="evidence" value="ECO:0007669"/>
    <property type="project" value="InterPro"/>
</dbReference>
<evidence type="ECO:0000256" key="7">
    <source>
        <dbReference type="ARBA" id="ARBA00023157"/>
    </source>
</evidence>
<dbReference type="PRINTS" id="PR01273">
    <property type="entry name" value="INVTBRTCOLOR"/>
</dbReference>
<sequence length="263" mass="29248">MFLSVITIAVFFSLTDSLKIGKCPNITTQSNFNVSQYAGLWYEAYRNTILFELGTKCVNATYTLNSDGSIGVWNQAVKFFGSRTSINGTAKVKNASEPGALSVTFPSAGTTGDYNVISTNYSDYAIVYSCSNIRILFIPFKSEYIWILSRTKTLSPLIVQQLSTTMSSLDLPLGFSGSGFSYANGAWKHNSFSFNGSRDLYYDDQKGMHVIEDQLIDGALESFYMSHQWRQNPNVSVQQILSSDNGSGFYEQSHQPITIAEYH</sequence>
<keyword evidence="4" id="KW-0964">Secreted</keyword>
<evidence type="ECO:0000313" key="11">
    <source>
        <dbReference type="EMBL" id="CAF1395197.1"/>
    </source>
</evidence>
<name>A0A815KMT5_9BILA</name>
<dbReference type="GO" id="GO:0000302">
    <property type="term" value="P:response to reactive oxygen species"/>
    <property type="evidence" value="ECO:0007669"/>
    <property type="project" value="TreeGrafter"/>
</dbReference>
<keyword evidence="3" id="KW-0813">Transport</keyword>
<dbReference type="Proteomes" id="UP000663855">
    <property type="component" value="Unassembled WGS sequence"/>
</dbReference>
<dbReference type="FunFam" id="2.40.128.20:FF:000003">
    <property type="entry name" value="Apolipoprotein D"/>
    <property type="match status" value="1"/>
</dbReference>
<dbReference type="InterPro" id="IPR022272">
    <property type="entry name" value="Lipocalin_CS"/>
</dbReference>
<dbReference type="PANTHER" id="PTHR10612:SF34">
    <property type="entry name" value="APOLIPOPROTEIN D"/>
    <property type="match status" value="1"/>
</dbReference>
<evidence type="ECO:0000256" key="6">
    <source>
        <dbReference type="ARBA" id="ARBA00023121"/>
    </source>
</evidence>
<keyword evidence="6" id="KW-0446">Lipid-binding</keyword>
<evidence type="ECO:0000313" key="13">
    <source>
        <dbReference type="Proteomes" id="UP000663834"/>
    </source>
</evidence>
<dbReference type="Proteomes" id="UP000663834">
    <property type="component" value="Unassembled WGS sequence"/>
</dbReference>
<feature type="signal peptide" evidence="9">
    <location>
        <begin position="1"/>
        <end position="17"/>
    </location>
</feature>
<dbReference type="InterPro" id="IPR003057">
    <property type="entry name" value="Invtbrt_color"/>
</dbReference>
<evidence type="ECO:0000313" key="12">
    <source>
        <dbReference type="EMBL" id="CAF1616464.1"/>
    </source>
</evidence>
<evidence type="ECO:0000256" key="8">
    <source>
        <dbReference type="ARBA" id="ARBA00023180"/>
    </source>
</evidence>
<dbReference type="GO" id="GO:0005576">
    <property type="term" value="C:extracellular region"/>
    <property type="evidence" value="ECO:0007669"/>
    <property type="project" value="UniProtKB-SubCell"/>
</dbReference>
<comment type="caution">
    <text evidence="11">The sequence shown here is derived from an EMBL/GenBank/DDBJ whole genome shotgun (WGS) entry which is preliminary data.</text>
</comment>
<evidence type="ECO:0000256" key="4">
    <source>
        <dbReference type="ARBA" id="ARBA00022525"/>
    </source>
</evidence>
<evidence type="ECO:0000259" key="10">
    <source>
        <dbReference type="Pfam" id="PF08212"/>
    </source>
</evidence>
<dbReference type="GO" id="GO:0005737">
    <property type="term" value="C:cytoplasm"/>
    <property type="evidence" value="ECO:0007669"/>
    <property type="project" value="TreeGrafter"/>
</dbReference>
<dbReference type="PANTHER" id="PTHR10612">
    <property type="entry name" value="APOLIPOPROTEIN D"/>
    <property type="match status" value="1"/>
</dbReference>
<dbReference type="InterPro" id="IPR000566">
    <property type="entry name" value="Lipocln_cytosolic_FA-bd_dom"/>
</dbReference>
<evidence type="ECO:0000256" key="2">
    <source>
        <dbReference type="ARBA" id="ARBA00019890"/>
    </source>
</evidence>
<dbReference type="InterPro" id="IPR012674">
    <property type="entry name" value="Calycin"/>
</dbReference>
<feature type="chain" id="PRO_5035687046" description="Apolipoprotein D" evidence="9">
    <location>
        <begin position="18"/>
        <end position="263"/>
    </location>
</feature>